<dbReference type="EMBL" id="FNEB01000006">
    <property type="protein sequence ID" value="SDI90307.1"/>
    <property type="molecule type" value="Genomic_DNA"/>
</dbReference>
<dbReference type="SUPFAM" id="SSF53474">
    <property type="entry name" value="alpha/beta-Hydrolases"/>
    <property type="match status" value="1"/>
</dbReference>
<keyword evidence="1" id="KW-0472">Membrane</keyword>
<feature type="transmembrane region" description="Helical" evidence="1">
    <location>
        <begin position="326"/>
        <end position="345"/>
    </location>
</feature>
<dbReference type="OrthoDB" id="504769at2"/>
<feature type="transmembrane region" description="Helical" evidence="1">
    <location>
        <begin position="467"/>
        <end position="490"/>
    </location>
</feature>
<feature type="transmembrane region" description="Helical" evidence="1">
    <location>
        <begin position="352"/>
        <end position="372"/>
    </location>
</feature>
<dbReference type="InterPro" id="IPR029058">
    <property type="entry name" value="AB_hydrolase_fold"/>
</dbReference>
<evidence type="ECO:0000259" key="2">
    <source>
        <dbReference type="Pfam" id="PF12146"/>
    </source>
</evidence>
<evidence type="ECO:0000313" key="3">
    <source>
        <dbReference type="EMBL" id="SDI90307.1"/>
    </source>
</evidence>
<dbReference type="RefSeq" id="WP_090029161.1">
    <property type="nucleotide sequence ID" value="NZ_FNEB01000006.1"/>
</dbReference>
<protein>
    <submittedName>
        <fullName evidence="3">Serine aminopeptidase, S33</fullName>
    </submittedName>
</protein>
<dbReference type="AlphaFoldDB" id="A0A1G8PD18"/>
<dbReference type="Gene3D" id="3.40.50.1820">
    <property type="entry name" value="alpha/beta hydrolase"/>
    <property type="match status" value="1"/>
</dbReference>
<keyword evidence="3" id="KW-0645">Protease</keyword>
<accession>A0A1G8PD18</accession>
<dbReference type="STRING" id="490829.SAMN05421850_106176"/>
<keyword evidence="1" id="KW-0812">Transmembrane</keyword>
<feature type="transmembrane region" description="Helical" evidence="1">
    <location>
        <begin position="416"/>
        <end position="432"/>
    </location>
</feature>
<evidence type="ECO:0000313" key="4">
    <source>
        <dbReference type="Proteomes" id="UP000199340"/>
    </source>
</evidence>
<reference evidence="3 4" key="1">
    <citation type="submission" date="2016-10" db="EMBL/GenBank/DDBJ databases">
        <authorList>
            <person name="de Groot N.N."/>
        </authorList>
    </citation>
    <scope>NUCLEOTIDE SEQUENCE [LARGE SCALE GENOMIC DNA]</scope>
    <source>
        <strain evidence="3 4">DSM 28010</strain>
    </source>
</reference>
<feature type="transmembrane region" description="Helical" evidence="1">
    <location>
        <begin position="9"/>
        <end position="30"/>
    </location>
</feature>
<keyword evidence="4" id="KW-1185">Reference proteome</keyword>
<dbReference type="GO" id="GO:0004177">
    <property type="term" value="F:aminopeptidase activity"/>
    <property type="evidence" value="ECO:0007669"/>
    <property type="project" value="UniProtKB-KW"/>
</dbReference>
<evidence type="ECO:0000256" key="1">
    <source>
        <dbReference type="SAM" id="Phobius"/>
    </source>
</evidence>
<keyword evidence="1" id="KW-1133">Transmembrane helix</keyword>
<feature type="transmembrane region" description="Helical" evidence="1">
    <location>
        <begin position="293"/>
        <end position="314"/>
    </location>
</feature>
<dbReference type="PROSITE" id="PS51257">
    <property type="entry name" value="PROKAR_LIPOPROTEIN"/>
    <property type="match status" value="1"/>
</dbReference>
<dbReference type="Pfam" id="PF12146">
    <property type="entry name" value="Hydrolase_4"/>
    <property type="match status" value="1"/>
</dbReference>
<dbReference type="Proteomes" id="UP000199340">
    <property type="component" value="Unassembled WGS sequence"/>
</dbReference>
<name>A0A1G8PD18_9RHOB</name>
<feature type="transmembrane region" description="Helical" evidence="1">
    <location>
        <begin position="438"/>
        <end position="455"/>
    </location>
</feature>
<keyword evidence="3" id="KW-0031">Aminopeptidase</keyword>
<sequence length="492" mass="51541">MTRGTRSGLAGPVIVGAIALAIACLSLWTLEKARSGIVITRVDVGDTPVTRYARSDADGPPVVVAHGFAGSRQIMQAYSLALARAGYVAYAFDFQGHGRNPVPMSGDVTSVDGTTRRLVDQTLSVIDGIGAEVPVALLGHSMATDILVRVALQTPGDEPLVLISAFSQAVTGSEPDKTLLIAGAWEPGLRDFALKAARMVDPGAAPGQTVEAAGITRRAVTAPNVEHVAILHSRVALAETVDWLNRFSGRSDTAAIPRTGWALLALLGALVALALPLGRLLTPRDTAAPPLPARRFALAVILPAVLAPLVAVPLNPGWLPVLVADYLALHLFIYGLVQLVVLRWAGLRPGPLVPLAAVLLLVWGLGVFGFALDRYGANFWPGPGRVWVLAALIAGAIPFGLSDATLAHHAPLWQRVLARLGFFASLALAVALDFEELFFVVMIVPVILLFFFVFGTMGRFVAARVGAAAPGLALGVILGWALGVSFPLFAAG</sequence>
<keyword evidence="3" id="KW-0378">Hydrolase</keyword>
<dbReference type="InterPro" id="IPR022742">
    <property type="entry name" value="Hydrolase_4"/>
</dbReference>
<proteinExistence type="predicted"/>
<organism evidence="3 4">
    <name type="scientific">Lutimaribacter saemankumensis</name>
    <dbReference type="NCBI Taxonomy" id="490829"/>
    <lineage>
        <taxon>Bacteria</taxon>
        <taxon>Pseudomonadati</taxon>
        <taxon>Pseudomonadota</taxon>
        <taxon>Alphaproteobacteria</taxon>
        <taxon>Rhodobacterales</taxon>
        <taxon>Roseobacteraceae</taxon>
        <taxon>Lutimaribacter</taxon>
    </lineage>
</organism>
<gene>
    <name evidence="3" type="ORF">SAMN05421850_106176</name>
</gene>
<feature type="transmembrane region" description="Helical" evidence="1">
    <location>
        <begin position="260"/>
        <end position="281"/>
    </location>
</feature>
<feature type="transmembrane region" description="Helical" evidence="1">
    <location>
        <begin position="384"/>
        <end position="404"/>
    </location>
</feature>
<feature type="domain" description="Serine aminopeptidase S33" evidence="2">
    <location>
        <begin position="62"/>
        <end position="168"/>
    </location>
</feature>